<keyword evidence="3" id="KW-1185">Reference proteome</keyword>
<gene>
    <name evidence="2" type="ORF">CCACVL1_07890</name>
</gene>
<organism evidence="2 3">
    <name type="scientific">Corchorus capsularis</name>
    <name type="common">Jute</name>
    <dbReference type="NCBI Taxonomy" id="210143"/>
    <lineage>
        <taxon>Eukaryota</taxon>
        <taxon>Viridiplantae</taxon>
        <taxon>Streptophyta</taxon>
        <taxon>Embryophyta</taxon>
        <taxon>Tracheophyta</taxon>
        <taxon>Spermatophyta</taxon>
        <taxon>Magnoliopsida</taxon>
        <taxon>eudicotyledons</taxon>
        <taxon>Gunneridae</taxon>
        <taxon>Pentapetalae</taxon>
        <taxon>rosids</taxon>
        <taxon>malvids</taxon>
        <taxon>Malvales</taxon>
        <taxon>Malvaceae</taxon>
        <taxon>Grewioideae</taxon>
        <taxon>Apeibeae</taxon>
        <taxon>Corchorus</taxon>
    </lineage>
</organism>
<name>A0A1R3J3E9_COCAP</name>
<evidence type="ECO:0008006" key="4">
    <source>
        <dbReference type="Google" id="ProtNLM"/>
    </source>
</evidence>
<dbReference type="Proteomes" id="UP000188268">
    <property type="component" value="Unassembled WGS sequence"/>
</dbReference>
<dbReference type="EMBL" id="AWWV01008740">
    <property type="protein sequence ID" value="OMO89352.1"/>
    <property type="molecule type" value="Genomic_DNA"/>
</dbReference>
<sequence length="210" mass="23766">MTQKHSNLIENPSPSFEEDEKDHDCSSSSNDEKREDESKTSPQNTPVPKKLQANPIEEKDENFDGSDCDVLFSSVEVTLYQSSNYVILARFRFYSSCLSGSASDIEVQLQHTSEKLHDESIIMESENINVTLESTTSITVEQDDDCVEEIPKFEAKQQGGRKKRKKTSKVWDVVQTLDQKTPDGKPQAKCMYCDIVLKYDSKFGTGLSKF</sequence>
<protein>
    <recommendedName>
        <fullName evidence="4">Zinc finger, BED-type</fullName>
    </recommendedName>
</protein>
<dbReference type="Gramene" id="OMO89352">
    <property type="protein sequence ID" value="OMO89352"/>
    <property type="gene ID" value="CCACVL1_07890"/>
</dbReference>
<evidence type="ECO:0000256" key="1">
    <source>
        <dbReference type="SAM" id="MobiDB-lite"/>
    </source>
</evidence>
<feature type="compositionally biased region" description="Basic and acidic residues" evidence="1">
    <location>
        <begin position="22"/>
        <end position="39"/>
    </location>
</feature>
<evidence type="ECO:0000313" key="2">
    <source>
        <dbReference type="EMBL" id="OMO89352.1"/>
    </source>
</evidence>
<feature type="compositionally biased region" description="Polar residues" evidence="1">
    <location>
        <begin position="1"/>
        <end position="14"/>
    </location>
</feature>
<dbReference type="AlphaFoldDB" id="A0A1R3J3E9"/>
<reference evidence="2 3" key="1">
    <citation type="submission" date="2013-09" db="EMBL/GenBank/DDBJ databases">
        <title>Corchorus capsularis genome sequencing.</title>
        <authorList>
            <person name="Alam M."/>
            <person name="Haque M.S."/>
            <person name="Islam M.S."/>
            <person name="Emdad E.M."/>
            <person name="Islam M.M."/>
            <person name="Ahmed B."/>
            <person name="Halim A."/>
            <person name="Hossen Q.M.M."/>
            <person name="Hossain M.Z."/>
            <person name="Ahmed R."/>
            <person name="Khan M.M."/>
            <person name="Islam R."/>
            <person name="Rashid M.M."/>
            <person name="Khan S.A."/>
            <person name="Rahman M.S."/>
            <person name="Alam M."/>
        </authorList>
    </citation>
    <scope>NUCLEOTIDE SEQUENCE [LARGE SCALE GENOMIC DNA]</scope>
    <source>
        <strain evidence="3">cv. CVL-1</strain>
        <tissue evidence="2">Whole seedling</tissue>
    </source>
</reference>
<evidence type="ECO:0000313" key="3">
    <source>
        <dbReference type="Proteomes" id="UP000188268"/>
    </source>
</evidence>
<comment type="caution">
    <text evidence="2">The sequence shown here is derived from an EMBL/GenBank/DDBJ whole genome shotgun (WGS) entry which is preliminary data.</text>
</comment>
<proteinExistence type="predicted"/>
<accession>A0A1R3J3E9</accession>
<feature type="region of interest" description="Disordered" evidence="1">
    <location>
        <begin position="1"/>
        <end position="63"/>
    </location>
</feature>